<dbReference type="Pfam" id="PF09719">
    <property type="entry name" value="C_GCAxxG_C_C"/>
    <property type="match status" value="1"/>
</dbReference>
<evidence type="ECO:0000313" key="2">
    <source>
        <dbReference type="Proteomes" id="UP000238304"/>
    </source>
</evidence>
<dbReference type="InterPro" id="IPR010181">
    <property type="entry name" value="CGCAxxGCC_motif"/>
</dbReference>
<sequence>MIMEMRDRIKKAVGLFMDGYNCSQSVVAAFADMYGFTAEQALRMSASFGGGIGRMRQTCGAACGMFLLAGLEKGTVNGGDREGKAANYALVQELAQEFEKRNGSVICAELLKLRKTERSPIPEVRTEEYYAKRPCAKMVEEAARIWVEYMEKAHQ</sequence>
<dbReference type="Proteomes" id="UP000238304">
    <property type="component" value="Chromosome"/>
</dbReference>
<gene>
    <name evidence="1" type="ORF">C4H11_02665</name>
</gene>
<dbReference type="NCBIfam" id="TIGR01909">
    <property type="entry name" value="C_GCAxxG_C_C"/>
    <property type="match status" value="1"/>
</dbReference>
<reference evidence="1 2" key="1">
    <citation type="submission" date="2018-02" db="EMBL/GenBank/DDBJ databases">
        <authorList>
            <person name="Holder M.E."/>
            <person name="Ajami N.J."/>
            <person name="Petrosino J.F."/>
        </authorList>
    </citation>
    <scope>NUCLEOTIDE SEQUENCE [LARGE SCALE GENOMIC DNA]</scope>
    <source>
        <strain evidence="1 2">ATCC 33285</strain>
    </source>
</reference>
<accession>A0ABN5IHH3</accession>
<keyword evidence="2" id="KW-1185">Reference proteome</keyword>
<organism evidence="1 2">
    <name type="scientific">Bacteroides zoogleoformans</name>
    <dbReference type="NCBI Taxonomy" id="28119"/>
    <lineage>
        <taxon>Bacteria</taxon>
        <taxon>Pseudomonadati</taxon>
        <taxon>Bacteroidota</taxon>
        <taxon>Bacteroidia</taxon>
        <taxon>Bacteroidales</taxon>
        <taxon>Bacteroidaceae</taxon>
        <taxon>Bacteroides</taxon>
    </lineage>
</organism>
<evidence type="ECO:0000313" key="1">
    <source>
        <dbReference type="EMBL" id="AVM51998.1"/>
    </source>
</evidence>
<protein>
    <recommendedName>
        <fullName evidence="3">C_GCAxxG_C_C family redox protein</fullName>
    </recommendedName>
</protein>
<name>A0ABN5IHH3_9BACE</name>
<evidence type="ECO:0008006" key="3">
    <source>
        <dbReference type="Google" id="ProtNLM"/>
    </source>
</evidence>
<proteinExistence type="predicted"/>
<dbReference type="EMBL" id="CP027231">
    <property type="protein sequence ID" value="AVM51998.1"/>
    <property type="molecule type" value="Genomic_DNA"/>
</dbReference>